<protein>
    <submittedName>
        <fullName evidence="2">Uncharacterized protein</fullName>
    </submittedName>
</protein>
<feature type="region of interest" description="Disordered" evidence="1">
    <location>
        <begin position="1"/>
        <end position="21"/>
    </location>
</feature>
<dbReference type="AlphaFoldDB" id="A0A075GRH7"/>
<dbReference type="EMBL" id="KF900774">
    <property type="protein sequence ID" value="AIF06561.1"/>
    <property type="molecule type" value="Genomic_DNA"/>
</dbReference>
<proteinExistence type="predicted"/>
<feature type="compositionally biased region" description="Basic and acidic residues" evidence="1">
    <location>
        <begin position="1"/>
        <end position="17"/>
    </location>
</feature>
<evidence type="ECO:0000313" key="2">
    <source>
        <dbReference type="EMBL" id="AIF06561.1"/>
    </source>
</evidence>
<reference evidence="2" key="1">
    <citation type="journal article" date="2014" name="Genome Biol. Evol.">
        <title>Pangenome evidence for extensive interdomain horizontal transfer affecting lineage core and shell genes in uncultured planktonic thaumarchaeota and euryarchaeota.</title>
        <authorList>
            <person name="Deschamps P."/>
            <person name="Zivanovic Y."/>
            <person name="Moreira D."/>
            <person name="Rodriguez-Valera F."/>
            <person name="Lopez-Garcia P."/>
        </authorList>
    </citation>
    <scope>NUCLEOTIDE SEQUENCE</scope>
</reference>
<accession>A0A075GRH7</accession>
<evidence type="ECO:0000256" key="1">
    <source>
        <dbReference type="SAM" id="MobiDB-lite"/>
    </source>
</evidence>
<name>A0A075GRH7_9EURY</name>
<sequence>MLLNHERTPSPENRKNPIWDTSNRPAAALVDRCSSCIEEYQIGSSKPWKSTILAPASKWDSYNEVLTGPSPDTHPRGVNGCNKLREGQALEIDLQLERQR</sequence>
<organism evidence="2">
    <name type="scientific">uncultured marine group II/III euryarchaeote KM3_193_D07</name>
    <dbReference type="NCBI Taxonomy" id="1457967"/>
    <lineage>
        <taxon>Archaea</taxon>
        <taxon>Methanobacteriati</taxon>
        <taxon>Methanobacteriota</taxon>
        <taxon>environmental samples</taxon>
    </lineage>
</organism>